<feature type="compositionally biased region" description="Basic and acidic residues" evidence="1">
    <location>
        <begin position="24"/>
        <end position="35"/>
    </location>
</feature>
<reference evidence="2 3" key="1">
    <citation type="journal article" date="2018" name="Gigascience">
        <title>Genomes of trombidid mites reveal novel predicted allergens and laterally-transferred genes associated with secondary metabolism.</title>
        <authorList>
            <person name="Dong X."/>
            <person name="Chaisiri K."/>
            <person name="Xia D."/>
            <person name="Armstrong S.D."/>
            <person name="Fang Y."/>
            <person name="Donnelly M.J."/>
            <person name="Kadowaki T."/>
            <person name="McGarry J.W."/>
            <person name="Darby A.C."/>
            <person name="Makepeace B.L."/>
        </authorList>
    </citation>
    <scope>NUCLEOTIDE SEQUENCE [LARGE SCALE GENOMIC DNA]</scope>
    <source>
        <strain evidence="2">UoL-UT</strain>
    </source>
</reference>
<evidence type="ECO:0000313" key="2">
    <source>
        <dbReference type="EMBL" id="RWS23577.1"/>
    </source>
</evidence>
<dbReference type="EMBL" id="NCKV01006204">
    <property type="protein sequence ID" value="RWS23577.1"/>
    <property type="molecule type" value="Genomic_DNA"/>
</dbReference>
<gene>
    <name evidence="2" type="ORF">B4U80_10578</name>
</gene>
<accession>A0A443S7T9</accession>
<evidence type="ECO:0000313" key="3">
    <source>
        <dbReference type="Proteomes" id="UP000288716"/>
    </source>
</evidence>
<feature type="non-terminal residue" evidence="2">
    <location>
        <position position="76"/>
    </location>
</feature>
<comment type="caution">
    <text evidence="2">The sequence shown here is derived from an EMBL/GenBank/DDBJ whole genome shotgun (WGS) entry which is preliminary data.</text>
</comment>
<dbReference type="AlphaFoldDB" id="A0A443S7T9"/>
<feature type="region of interest" description="Disordered" evidence="1">
    <location>
        <begin position="24"/>
        <end position="47"/>
    </location>
</feature>
<proteinExistence type="predicted"/>
<name>A0A443S7T9_9ACAR</name>
<dbReference type="VEuPathDB" id="VectorBase:LDEU008462"/>
<keyword evidence="3" id="KW-1185">Reference proteome</keyword>
<organism evidence="2 3">
    <name type="scientific">Leptotrombidium deliense</name>
    <dbReference type="NCBI Taxonomy" id="299467"/>
    <lineage>
        <taxon>Eukaryota</taxon>
        <taxon>Metazoa</taxon>
        <taxon>Ecdysozoa</taxon>
        <taxon>Arthropoda</taxon>
        <taxon>Chelicerata</taxon>
        <taxon>Arachnida</taxon>
        <taxon>Acari</taxon>
        <taxon>Acariformes</taxon>
        <taxon>Trombidiformes</taxon>
        <taxon>Prostigmata</taxon>
        <taxon>Anystina</taxon>
        <taxon>Parasitengona</taxon>
        <taxon>Trombiculoidea</taxon>
        <taxon>Trombiculidae</taxon>
        <taxon>Leptotrombidium</taxon>
    </lineage>
</organism>
<dbReference type="STRING" id="299467.A0A443S7T9"/>
<sequence length="76" mass="8573">MDVNLLKEREAFKKRAYALPVVEKRKEKKNEESPPKKKVKKEGTVAASSKGLLKDPLSYKSMSGTSQYNFSVLAKI</sequence>
<evidence type="ECO:0000256" key="1">
    <source>
        <dbReference type="SAM" id="MobiDB-lite"/>
    </source>
</evidence>
<protein>
    <submittedName>
        <fullName evidence="2">Uncharacterized protein</fullName>
    </submittedName>
</protein>
<dbReference type="Proteomes" id="UP000288716">
    <property type="component" value="Unassembled WGS sequence"/>
</dbReference>